<evidence type="ECO:0000256" key="7">
    <source>
        <dbReference type="ARBA" id="ARBA00022840"/>
    </source>
</evidence>
<evidence type="ECO:0000256" key="3">
    <source>
        <dbReference type="ARBA" id="ARBA00022448"/>
    </source>
</evidence>
<dbReference type="InterPro" id="IPR039421">
    <property type="entry name" value="Type_1_exporter"/>
</dbReference>
<keyword evidence="7" id="KW-0067">ATP-binding</keyword>
<evidence type="ECO:0000256" key="6">
    <source>
        <dbReference type="ARBA" id="ARBA00022741"/>
    </source>
</evidence>
<dbReference type="FunFam" id="3.40.50.300:FF:001444">
    <property type="entry name" value="ABC transporter ATP-binding protein"/>
    <property type="match status" value="1"/>
</dbReference>
<dbReference type="InterPro" id="IPR003439">
    <property type="entry name" value="ABC_transporter-like_ATP-bd"/>
</dbReference>
<dbReference type="GO" id="GO:0030253">
    <property type="term" value="P:protein secretion by the type I secretion system"/>
    <property type="evidence" value="ECO:0007669"/>
    <property type="project" value="InterPro"/>
</dbReference>
<dbReference type="GO" id="GO:0016887">
    <property type="term" value="F:ATP hydrolysis activity"/>
    <property type="evidence" value="ECO:0007669"/>
    <property type="project" value="InterPro"/>
</dbReference>
<dbReference type="EMBL" id="BMMF01000012">
    <property type="protein sequence ID" value="GGK46896.1"/>
    <property type="molecule type" value="Genomic_DNA"/>
</dbReference>
<evidence type="ECO:0000256" key="8">
    <source>
        <dbReference type="ARBA" id="ARBA00022989"/>
    </source>
</evidence>
<keyword evidence="4" id="KW-1003">Cell membrane</keyword>
<proteinExistence type="inferred from homology"/>
<keyword evidence="8 10" id="KW-1133">Transmembrane helix</keyword>
<dbReference type="NCBIfam" id="TIGR01842">
    <property type="entry name" value="type_I_sec_PrtD"/>
    <property type="match status" value="1"/>
</dbReference>
<dbReference type="InterPro" id="IPR047957">
    <property type="entry name" value="ABC_AprD-like_6TM"/>
</dbReference>
<feature type="domain" description="ABC transporter" evidence="11">
    <location>
        <begin position="333"/>
        <end position="568"/>
    </location>
</feature>
<feature type="transmembrane region" description="Helical" evidence="10">
    <location>
        <begin position="256"/>
        <end position="283"/>
    </location>
</feature>
<feature type="transmembrane region" description="Helical" evidence="10">
    <location>
        <begin position="147"/>
        <end position="175"/>
    </location>
</feature>
<keyword evidence="3" id="KW-0813">Transport</keyword>
<dbReference type="PANTHER" id="PTHR43394">
    <property type="entry name" value="ATP-DEPENDENT PERMEASE MDL1, MITOCHONDRIAL"/>
    <property type="match status" value="1"/>
</dbReference>
<evidence type="ECO:0000256" key="5">
    <source>
        <dbReference type="ARBA" id="ARBA00022692"/>
    </source>
</evidence>
<name>A0A917V7K9_9HYPH</name>
<dbReference type="InterPro" id="IPR011527">
    <property type="entry name" value="ABC1_TM_dom"/>
</dbReference>
<dbReference type="Pfam" id="PF00664">
    <property type="entry name" value="ABC_membrane"/>
    <property type="match status" value="1"/>
</dbReference>
<organism evidence="13 14">
    <name type="scientific">Salinarimonas ramus</name>
    <dbReference type="NCBI Taxonomy" id="690164"/>
    <lineage>
        <taxon>Bacteria</taxon>
        <taxon>Pseudomonadati</taxon>
        <taxon>Pseudomonadota</taxon>
        <taxon>Alphaproteobacteria</taxon>
        <taxon>Hyphomicrobiales</taxon>
        <taxon>Salinarimonadaceae</taxon>
        <taxon>Salinarimonas</taxon>
    </lineage>
</organism>
<protein>
    <submittedName>
        <fullName evidence="13">Peptidase</fullName>
    </submittedName>
</protein>
<dbReference type="GO" id="GO:0015421">
    <property type="term" value="F:ABC-type oligopeptide transporter activity"/>
    <property type="evidence" value="ECO:0007669"/>
    <property type="project" value="TreeGrafter"/>
</dbReference>
<dbReference type="Pfam" id="PF00005">
    <property type="entry name" value="ABC_tran"/>
    <property type="match status" value="1"/>
</dbReference>
<keyword evidence="14" id="KW-1185">Reference proteome</keyword>
<comment type="subcellular location">
    <subcellularLocation>
        <location evidence="1">Cell membrane</location>
        <topology evidence="1">Multi-pass membrane protein</topology>
    </subcellularLocation>
</comment>
<feature type="transmembrane region" description="Helical" evidence="10">
    <location>
        <begin position="59"/>
        <end position="78"/>
    </location>
</feature>
<accession>A0A917V7K9</accession>
<evidence type="ECO:0000313" key="14">
    <source>
        <dbReference type="Proteomes" id="UP000600449"/>
    </source>
</evidence>
<dbReference type="PROSITE" id="PS50893">
    <property type="entry name" value="ABC_TRANSPORTER_2"/>
    <property type="match status" value="1"/>
</dbReference>
<dbReference type="GO" id="GO:0005886">
    <property type="term" value="C:plasma membrane"/>
    <property type="evidence" value="ECO:0007669"/>
    <property type="project" value="UniProtKB-SubCell"/>
</dbReference>
<evidence type="ECO:0000313" key="13">
    <source>
        <dbReference type="EMBL" id="GGK46896.1"/>
    </source>
</evidence>
<dbReference type="Gene3D" id="1.20.1560.10">
    <property type="entry name" value="ABC transporter type 1, transmembrane domain"/>
    <property type="match status" value="1"/>
</dbReference>
<evidence type="ECO:0000256" key="2">
    <source>
        <dbReference type="ARBA" id="ARBA00005417"/>
    </source>
</evidence>
<dbReference type="Gene3D" id="3.40.50.300">
    <property type="entry name" value="P-loop containing nucleotide triphosphate hydrolases"/>
    <property type="match status" value="1"/>
</dbReference>
<gene>
    <name evidence="13" type="ORF">GCM10011322_37480</name>
</gene>
<dbReference type="SUPFAM" id="SSF52540">
    <property type="entry name" value="P-loop containing nucleoside triphosphate hydrolases"/>
    <property type="match status" value="1"/>
</dbReference>
<feature type="domain" description="ABC transmembrane type-1" evidence="12">
    <location>
        <begin position="25"/>
        <end position="302"/>
    </location>
</feature>
<keyword evidence="5 10" id="KW-0812">Transmembrane</keyword>
<feature type="transmembrane region" description="Helical" evidence="10">
    <location>
        <begin position="24"/>
        <end position="47"/>
    </location>
</feature>
<dbReference type="InterPro" id="IPR027417">
    <property type="entry name" value="P-loop_NTPase"/>
</dbReference>
<dbReference type="GO" id="GO:0030256">
    <property type="term" value="C:type I protein secretion system complex"/>
    <property type="evidence" value="ECO:0007669"/>
    <property type="project" value="InterPro"/>
</dbReference>
<dbReference type="InterPro" id="IPR010128">
    <property type="entry name" value="ATPase_T1SS_PrtD-like"/>
</dbReference>
<dbReference type="Proteomes" id="UP000600449">
    <property type="component" value="Unassembled WGS sequence"/>
</dbReference>
<sequence length="579" mass="61239">MKKQVTNDGLAVLKSAIARCRGNVVAVLIFSFFLNLLVFVGPLYMLQVYDRVLASRSEVTLLVITGLAIGLLAVYAMLEIVRSRILVRTGVLFDSLLAGNVVNTAFRGYVRMPGQSYSQAPRDVDSLREFITGAGVIAFCDAPWVPIFIAVCFLMHFWIGIVALVGALIIFTLAVMNELLTRKALGEASSASVAANQYVSSSLRNAEAVHAMGMARAVLGRWHDLHLDTLSLQAVASDRAGAVMGSFKAVRMSLQVAILGVGAYLVILGDISAGTMIAASIIMGRALAPVEAAVGQWKQFVTARAAYGRIKTLLSAIPTDKERMSLPAPQGELTMERLVVAPPGSNVPTLKGVSARFAPGEVIAVVGASGAGKSTLARALVGVWTAAAGDVRIDGAEIEHWDPEELGPHIGYLPQEVELFGGTIAENISRFGELDPHKVIEAAQIAGAHEMILRLPDGYETMVGDGGRSLSGGQRQRVALARAVYGDPKIIVLDEPNSSLDQEGEKALAAAITNAKQAGRTVVVISHRTSLLSVVDKVLVLVDGAVAKFDRPEVVFAAMQAPNSNVSAFRSPQAPAASA</sequence>
<reference evidence="13 14" key="1">
    <citation type="journal article" date="2014" name="Int. J. Syst. Evol. Microbiol.">
        <title>Complete genome sequence of Corynebacterium casei LMG S-19264T (=DSM 44701T), isolated from a smear-ripened cheese.</title>
        <authorList>
            <consortium name="US DOE Joint Genome Institute (JGI-PGF)"/>
            <person name="Walter F."/>
            <person name="Albersmeier A."/>
            <person name="Kalinowski J."/>
            <person name="Ruckert C."/>
        </authorList>
    </citation>
    <scope>NUCLEOTIDE SEQUENCE [LARGE SCALE GENOMIC DNA]</scope>
    <source>
        <strain evidence="13 14">CGMCC 1.9161</strain>
    </source>
</reference>
<dbReference type="AlphaFoldDB" id="A0A917V7K9"/>
<comment type="caution">
    <text evidence="13">The sequence shown here is derived from an EMBL/GenBank/DDBJ whole genome shotgun (WGS) entry which is preliminary data.</text>
</comment>
<evidence type="ECO:0000256" key="4">
    <source>
        <dbReference type="ARBA" id="ARBA00022475"/>
    </source>
</evidence>
<dbReference type="InterPro" id="IPR017871">
    <property type="entry name" value="ABC_transporter-like_CS"/>
</dbReference>
<dbReference type="PROSITE" id="PS50929">
    <property type="entry name" value="ABC_TM1F"/>
    <property type="match status" value="1"/>
</dbReference>
<dbReference type="InterPro" id="IPR003593">
    <property type="entry name" value="AAA+_ATPase"/>
</dbReference>
<dbReference type="PROSITE" id="PS00211">
    <property type="entry name" value="ABC_TRANSPORTER_1"/>
    <property type="match status" value="1"/>
</dbReference>
<evidence type="ECO:0000256" key="1">
    <source>
        <dbReference type="ARBA" id="ARBA00004651"/>
    </source>
</evidence>
<evidence type="ECO:0000256" key="10">
    <source>
        <dbReference type="SAM" id="Phobius"/>
    </source>
</evidence>
<dbReference type="PANTHER" id="PTHR43394:SF1">
    <property type="entry name" value="ATP-BINDING CASSETTE SUB-FAMILY B MEMBER 10, MITOCHONDRIAL"/>
    <property type="match status" value="1"/>
</dbReference>
<evidence type="ECO:0000259" key="11">
    <source>
        <dbReference type="PROSITE" id="PS50893"/>
    </source>
</evidence>
<evidence type="ECO:0000256" key="9">
    <source>
        <dbReference type="ARBA" id="ARBA00023136"/>
    </source>
</evidence>
<dbReference type="CDD" id="cd18586">
    <property type="entry name" value="ABC_6TM_PrtD_like"/>
    <property type="match status" value="1"/>
</dbReference>
<comment type="similarity">
    <text evidence="2">Belongs to the ABC transporter superfamily.</text>
</comment>
<dbReference type="SUPFAM" id="SSF90123">
    <property type="entry name" value="ABC transporter transmembrane region"/>
    <property type="match status" value="1"/>
</dbReference>
<dbReference type="SMART" id="SM00382">
    <property type="entry name" value="AAA"/>
    <property type="match status" value="1"/>
</dbReference>
<dbReference type="InterPro" id="IPR036640">
    <property type="entry name" value="ABC1_TM_sf"/>
</dbReference>
<keyword evidence="6" id="KW-0547">Nucleotide-binding</keyword>
<dbReference type="GO" id="GO:0005524">
    <property type="term" value="F:ATP binding"/>
    <property type="evidence" value="ECO:0007669"/>
    <property type="project" value="UniProtKB-KW"/>
</dbReference>
<keyword evidence="9 10" id="KW-0472">Membrane</keyword>
<evidence type="ECO:0000259" key="12">
    <source>
        <dbReference type="PROSITE" id="PS50929"/>
    </source>
</evidence>